<evidence type="ECO:0000313" key="6">
    <source>
        <dbReference type="EMBL" id="GAS84930.1"/>
    </source>
</evidence>
<evidence type="ECO:0000259" key="5">
    <source>
        <dbReference type="PROSITE" id="PS50975"/>
    </source>
</evidence>
<comment type="caution">
    <text evidence="6">The sequence shown here is derived from an EMBL/GenBank/DDBJ whole genome shotgun (WGS) entry which is preliminary data.</text>
</comment>
<dbReference type="AlphaFoldDB" id="A0A117I377"/>
<evidence type="ECO:0000256" key="1">
    <source>
        <dbReference type="ARBA" id="ARBA00022598"/>
    </source>
</evidence>
<dbReference type="Pfam" id="PF13535">
    <property type="entry name" value="ATP-grasp_4"/>
    <property type="match status" value="1"/>
</dbReference>
<dbReference type="GO" id="GO:0016874">
    <property type="term" value="F:ligase activity"/>
    <property type="evidence" value="ECO:0007669"/>
    <property type="project" value="UniProtKB-KW"/>
</dbReference>
<accession>A0A117I377</accession>
<dbReference type="GO" id="GO:0046872">
    <property type="term" value="F:metal ion binding"/>
    <property type="evidence" value="ECO:0007669"/>
    <property type="project" value="InterPro"/>
</dbReference>
<dbReference type="SUPFAM" id="SSF56059">
    <property type="entry name" value="Glutathione synthetase ATP-binding domain-like"/>
    <property type="match status" value="1"/>
</dbReference>
<keyword evidence="2 4" id="KW-0547">Nucleotide-binding</keyword>
<proteinExistence type="predicted"/>
<dbReference type="PROSITE" id="PS50975">
    <property type="entry name" value="ATP_GRASP"/>
    <property type="match status" value="1"/>
</dbReference>
<dbReference type="PANTHER" id="PTHR43585">
    <property type="entry name" value="FUMIPYRROLE BIOSYNTHESIS PROTEIN C"/>
    <property type="match status" value="1"/>
</dbReference>
<organism evidence="6 7">
    <name type="scientific">Paenibacillus amylolyticus</name>
    <dbReference type="NCBI Taxonomy" id="1451"/>
    <lineage>
        <taxon>Bacteria</taxon>
        <taxon>Bacillati</taxon>
        <taxon>Bacillota</taxon>
        <taxon>Bacilli</taxon>
        <taxon>Bacillales</taxon>
        <taxon>Paenibacillaceae</taxon>
        <taxon>Paenibacillus</taxon>
    </lineage>
</organism>
<dbReference type="Proteomes" id="UP000069697">
    <property type="component" value="Unassembled WGS sequence"/>
</dbReference>
<gene>
    <name evidence="6" type="ORF">PAHA3_5051</name>
</gene>
<reference evidence="6 7" key="1">
    <citation type="journal article" date="2016" name="Genome Announc.">
        <title>Draft Genome Sequence of Paenibacillus amylolyticus Heshi-A3, Isolated from Fermented Rice Bran in a Japanese Fermented Seafood Dish.</title>
        <authorList>
            <person name="Akuzawa S."/>
            <person name="Nagaoka J."/>
            <person name="Kanekatsu M."/>
            <person name="Kubota E."/>
            <person name="Ohtake R."/>
            <person name="Suzuki T."/>
            <person name="Kanesaki Y."/>
        </authorList>
    </citation>
    <scope>NUCLEOTIDE SEQUENCE [LARGE SCALE GENOMIC DNA]</scope>
    <source>
        <strain evidence="6 7">Heshi-A3</strain>
    </source>
</reference>
<protein>
    <recommendedName>
        <fullName evidence="5">ATP-grasp domain-containing protein</fullName>
    </recommendedName>
</protein>
<keyword evidence="3 4" id="KW-0067">ATP-binding</keyword>
<keyword evidence="1" id="KW-0436">Ligase</keyword>
<evidence type="ECO:0000313" key="7">
    <source>
        <dbReference type="Proteomes" id="UP000069697"/>
    </source>
</evidence>
<name>A0A117I377_PAEAM</name>
<dbReference type="EMBL" id="BCNV01000006">
    <property type="protein sequence ID" value="GAS84930.1"/>
    <property type="molecule type" value="Genomic_DNA"/>
</dbReference>
<feature type="domain" description="ATP-grasp" evidence="5">
    <location>
        <begin position="111"/>
        <end position="315"/>
    </location>
</feature>
<dbReference type="InterPro" id="IPR011761">
    <property type="entry name" value="ATP-grasp"/>
</dbReference>
<dbReference type="PANTHER" id="PTHR43585:SF2">
    <property type="entry name" value="ATP-GRASP ENZYME FSQD"/>
    <property type="match status" value="1"/>
</dbReference>
<dbReference type="Gene3D" id="3.30.470.20">
    <property type="entry name" value="ATP-grasp fold, B domain"/>
    <property type="match status" value="1"/>
</dbReference>
<evidence type="ECO:0000256" key="2">
    <source>
        <dbReference type="ARBA" id="ARBA00022741"/>
    </source>
</evidence>
<sequence length="422" mass="46945">MSRSSVGLLMRKGFSLHGDHIEALGRIFEEVHLWTSVPGYEQDPRFRSVQLLPKYENVEEMIEQAKEKGVPFFVTWQETDIVLNARLNEGLGRQDIPVRAAEIARDKSRQRQFLQQQNTACPVFHAVNTMDEAVSAAASVGYPVIIKPTLAASSSHVALVHSLTELKQAFDSISQLAVSQSGLYFDDECPAIALIEEFLPGEEITLDGVVVHGTFYLGGIHNKLRMPGPYFEEDEYTLPFQGESNVEQDLCEMARQICTDLKLENGLFNVEARQNANGEYKVVEFSCRISGGHVYRNIRDVYGTDLVTAHAYGLLGEDALAAHFAKRTAPKCATCIKFVYRDGKVLNNASGEAASDVRYRAYYPVAAKGRVVHSAPKGFDITGLLSVRTQYEGPEDIESVKQAARVLEQKLDLQVAEVRQLQ</sequence>
<reference evidence="7" key="2">
    <citation type="submission" date="2016-01" db="EMBL/GenBank/DDBJ databases">
        <title>Draft Genome Sequence of Paenibacillus amylolyticus Heshi-A3 that Was Isolated from Fermented Rice Bran with Aging Salted Mackerel, Which Was Named Heshiko as Traditional Fermented Seafood in Japan.</title>
        <authorList>
            <person name="Akuzawa S."/>
            <person name="Nakagawa J."/>
            <person name="Kanekatsu T."/>
            <person name="Kubota E."/>
            <person name="Ohtake R."/>
            <person name="Suzuki T."/>
            <person name="Kanesaki Y."/>
        </authorList>
    </citation>
    <scope>NUCLEOTIDE SEQUENCE [LARGE SCALE GENOMIC DNA]</scope>
    <source>
        <strain evidence="7">Heshi-A3</strain>
    </source>
</reference>
<evidence type="ECO:0000256" key="3">
    <source>
        <dbReference type="ARBA" id="ARBA00022840"/>
    </source>
</evidence>
<evidence type="ECO:0000256" key="4">
    <source>
        <dbReference type="PROSITE-ProRule" id="PRU00409"/>
    </source>
</evidence>
<dbReference type="InterPro" id="IPR052032">
    <property type="entry name" value="ATP-dep_AA_Ligase"/>
</dbReference>
<dbReference type="GO" id="GO:0005524">
    <property type="term" value="F:ATP binding"/>
    <property type="evidence" value="ECO:0007669"/>
    <property type="project" value="UniProtKB-UniRule"/>
</dbReference>
<dbReference type="RefSeq" id="WP_062837305.1">
    <property type="nucleotide sequence ID" value="NZ_BCNV01000006.1"/>
</dbReference>